<sequence length="73" mass="8371">MKNRLTKDILVLLGMTVIIVVICSFLPEEVPIHFNAKGVADMFANKYYLLLATVIPYSAYWKIVRGKENKKIK</sequence>
<evidence type="ECO:0000259" key="2">
    <source>
        <dbReference type="Pfam" id="PF07853"/>
    </source>
</evidence>
<evidence type="ECO:0000313" key="3">
    <source>
        <dbReference type="EMBL" id="KEO46772.1"/>
    </source>
</evidence>
<reference evidence="3 4" key="1">
    <citation type="submission" date="2014-04" db="EMBL/GenBank/DDBJ databases">
        <title>Variable characteristics of bacteriocin-producing Streptococcus salivarius strains isolated from Malaysian subjects.</title>
        <authorList>
            <person name="Philip K."/>
            <person name="Barbour A."/>
        </authorList>
    </citation>
    <scope>NUCLEOTIDE SEQUENCE [LARGE SCALE GENOMIC DNA]</scope>
    <source>
        <strain evidence="3 4">NU10</strain>
    </source>
</reference>
<gene>
    <name evidence="3" type="ORF">DL07_08635</name>
</gene>
<name>A0A074J2I4_STRSL</name>
<dbReference type="AlphaFoldDB" id="A0A074J2I4"/>
<dbReference type="Pfam" id="PF07853">
    <property type="entry name" value="DUF1648"/>
    <property type="match status" value="1"/>
</dbReference>
<evidence type="ECO:0000313" key="4">
    <source>
        <dbReference type="Proteomes" id="UP000027855"/>
    </source>
</evidence>
<keyword evidence="1" id="KW-0472">Membrane</keyword>
<dbReference type="RefSeq" id="WP_009664127.1">
    <property type="nucleotide sequence ID" value="NZ_CAXOQD010000011.1"/>
</dbReference>
<keyword evidence="1" id="KW-0812">Transmembrane</keyword>
<organism evidence="3 4">
    <name type="scientific">Streptococcus salivarius</name>
    <dbReference type="NCBI Taxonomy" id="1304"/>
    <lineage>
        <taxon>Bacteria</taxon>
        <taxon>Bacillati</taxon>
        <taxon>Bacillota</taxon>
        <taxon>Bacilli</taxon>
        <taxon>Lactobacillales</taxon>
        <taxon>Streptococcaceae</taxon>
        <taxon>Streptococcus</taxon>
    </lineage>
</organism>
<comment type="caution">
    <text evidence="3">The sequence shown here is derived from an EMBL/GenBank/DDBJ whole genome shotgun (WGS) entry which is preliminary data.</text>
</comment>
<dbReference type="EMBL" id="JJMT01000004">
    <property type="protein sequence ID" value="KEO46772.1"/>
    <property type="molecule type" value="Genomic_DNA"/>
</dbReference>
<feature type="domain" description="DUF1648" evidence="2">
    <location>
        <begin position="10"/>
        <end position="52"/>
    </location>
</feature>
<evidence type="ECO:0000256" key="1">
    <source>
        <dbReference type="SAM" id="Phobius"/>
    </source>
</evidence>
<dbReference type="Proteomes" id="UP000027855">
    <property type="component" value="Unassembled WGS sequence"/>
</dbReference>
<keyword evidence="1" id="KW-1133">Transmembrane helix</keyword>
<accession>A0A074J2I4</accession>
<feature type="transmembrane region" description="Helical" evidence="1">
    <location>
        <begin position="9"/>
        <end position="27"/>
    </location>
</feature>
<proteinExistence type="predicted"/>
<protein>
    <recommendedName>
        <fullName evidence="2">DUF1648 domain-containing protein</fullName>
    </recommendedName>
</protein>
<feature type="transmembrane region" description="Helical" evidence="1">
    <location>
        <begin position="47"/>
        <end position="64"/>
    </location>
</feature>
<dbReference type="InterPro" id="IPR012867">
    <property type="entry name" value="DUF1648"/>
</dbReference>